<evidence type="ECO:0000256" key="29">
    <source>
        <dbReference type="ARBA" id="ARBA00023399"/>
    </source>
</evidence>
<comment type="catalytic activity">
    <reaction evidence="39">
        <text>(2E)-butenoyl-[ACP] + NADPH + H(+) = butanoyl-[ACP] + NADP(+)</text>
        <dbReference type="Rhea" id="RHEA:41812"/>
        <dbReference type="Rhea" id="RHEA-COMP:9627"/>
        <dbReference type="Rhea" id="RHEA-COMP:9628"/>
        <dbReference type="ChEBI" id="CHEBI:15378"/>
        <dbReference type="ChEBI" id="CHEBI:57783"/>
        <dbReference type="ChEBI" id="CHEBI:58349"/>
        <dbReference type="ChEBI" id="CHEBI:78453"/>
        <dbReference type="ChEBI" id="CHEBI:78454"/>
    </reaction>
    <physiologicalReaction direction="left-to-right" evidence="39">
        <dbReference type="Rhea" id="RHEA:41813"/>
    </physiologicalReaction>
</comment>
<evidence type="ECO:0000256" key="45">
    <source>
        <dbReference type="ARBA" id="ARBA00048051"/>
    </source>
</evidence>
<evidence type="ECO:0000256" key="57">
    <source>
        <dbReference type="ARBA" id="ARBA00049171"/>
    </source>
</evidence>
<dbReference type="CDD" id="cd08954">
    <property type="entry name" value="KR_1_FAS_SDR_x"/>
    <property type="match status" value="1"/>
</dbReference>
<evidence type="ECO:0000256" key="51">
    <source>
        <dbReference type="ARBA" id="ARBA00048650"/>
    </source>
</evidence>
<comment type="catalytic activity">
    <reaction evidence="29">
        <text>(3R)-hydroxyoctadecanoyl-[ACP] = (2E)-octadecenoyl-[ACP] + H2O</text>
        <dbReference type="Rhea" id="RHEA:41924"/>
        <dbReference type="Rhea" id="RHEA-COMP:9654"/>
        <dbReference type="Rhea" id="RHEA-COMP:9655"/>
        <dbReference type="ChEBI" id="CHEBI:15377"/>
        <dbReference type="ChEBI" id="CHEBI:78488"/>
        <dbReference type="ChEBI" id="CHEBI:78489"/>
    </reaction>
    <physiologicalReaction direction="left-to-right" evidence="29">
        <dbReference type="Rhea" id="RHEA:41925"/>
    </physiologicalReaction>
</comment>
<dbReference type="GO" id="GO:0004316">
    <property type="term" value="F:3-oxoacyl-[acyl-carrier-protein] reductase (NADPH) activity"/>
    <property type="evidence" value="ECO:0007669"/>
    <property type="project" value="UniProtKB-EC"/>
</dbReference>
<comment type="catalytic activity">
    <reaction evidence="52">
        <text>holo-[ACP] + acetyl-CoA = acetyl-[ACP] + CoA</text>
        <dbReference type="Rhea" id="RHEA:41788"/>
        <dbReference type="Rhea" id="RHEA-COMP:9621"/>
        <dbReference type="Rhea" id="RHEA-COMP:9685"/>
        <dbReference type="ChEBI" id="CHEBI:57287"/>
        <dbReference type="ChEBI" id="CHEBI:57288"/>
        <dbReference type="ChEBI" id="CHEBI:64479"/>
        <dbReference type="ChEBI" id="CHEBI:78446"/>
        <dbReference type="EC" id="2.3.1.38"/>
    </reaction>
    <physiologicalReaction direction="left-to-right" evidence="52">
        <dbReference type="Rhea" id="RHEA:41789"/>
    </physiologicalReaction>
</comment>
<dbReference type="Gene3D" id="1.10.1200.10">
    <property type="entry name" value="ACP-like"/>
    <property type="match status" value="1"/>
</dbReference>
<comment type="catalytic activity">
    <reaction evidence="53">
        <text>hexadecanoyl-[ACP] + H2O = hexadecanoate + holo-[ACP] + H(+)</text>
        <dbReference type="Rhea" id="RHEA:41932"/>
        <dbReference type="Rhea" id="RHEA-COMP:9652"/>
        <dbReference type="Rhea" id="RHEA-COMP:9685"/>
        <dbReference type="ChEBI" id="CHEBI:7896"/>
        <dbReference type="ChEBI" id="CHEBI:15377"/>
        <dbReference type="ChEBI" id="CHEBI:15378"/>
        <dbReference type="ChEBI" id="CHEBI:64479"/>
        <dbReference type="ChEBI" id="CHEBI:78483"/>
        <dbReference type="EC" id="3.1.2.14"/>
    </reaction>
    <physiologicalReaction direction="left-to-right" evidence="53">
        <dbReference type="Rhea" id="RHEA:41933"/>
    </physiologicalReaction>
</comment>
<evidence type="ECO:0000259" key="65">
    <source>
        <dbReference type="PROSITE" id="PS50075"/>
    </source>
</evidence>
<dbReference type="InterPro" id="IPR001031">
    <property type="entry name" value="Thioesterase"/>
</dbReference>
<feature type="domain" description="Ketosynthase family 3 (KS3)" evidence="66">
    <location>
        <begin position="42"/>
        <end position="447"/>
    </location>
</feature>
<accession>A0AAN9GL97</accession>
<evidence type="ECO:0000256" key="26">
    <source>
        <dbReference type="ARBA" id="ARBA00023388"/>
    </source>
</evidence>
<feature type="domain" description="PKS/mFAS DH" evidence="67">
    <location>
        <begin position="886"/>
        <end position="1209"/>
    </location>
</feature>
<comment type="catalytic activity">
    <reaction evidence="38">
        <text>tetradecanoyl-[ACP] + malonyl-[ACP] + H(+) = 3-oxohexadecanoyl-[ACP] + holo-[ACP] + CO2</text>
        <dbReference type="Rhea" id="RHEA:41900"/>
        <dbReference type="Rhea" id="RHEA-COMP:9623"/>
        <dbReference type="Rhea" id="RHEA-COMP:9648"/>
        <dbReference type="Rhea" id="RHEA-COMP:9649"/>
        <dbReference type="Rhea" id="RHEA-COMP:9685"/>
        <dbReference type="ChEBI" id="CHEBI:15378"/>
        <dbReference type="ChEBI" id="CHEBI:16526"/>
        <dbReference type="ChEBI" id="CHEBI:64479"/>
        <dbReference type="ChEBI" id="CHEBI:78449"/>
        <dbReference type="ChEBI" id="CHEBI:78477"/>
        <dbReference type="ChEBI" id="CHEBI:78478"/>
    </reaction>
    <physiologicalReaction direction="left-to-right" evidence="38">
        <dbReference type="Rhea" id="RHEA:41901"/>
    </physiologicalReaction>
</comment>
<comment type="catalytic activity">
    <reaction evidence="44">
        <text>acetyl-[ACP] + malonyl-[ACP] + H(+) = 3-oxobutanoyl-[ACP] + holo-[ACP] + CO2</text>
        <dbReference type="Rhea" id="RHEA:41800"/>
        <dbReference type="Rhea" id="RHEA-COMP:9621"/>
        <dbReference type="Rhea" id="RHEA-COMP:9623"/>
        <dbReference type="Rhea" id="RHEA-COMP:9625"/>
        <dbReference type="Rhea" id="RHEA-COMP:9685"/>
        <dbReference type="ChEBI" id="CHEBI:15378"/>
        <dbReference type="ChEBI" id="CHEBI:16526"/>
        <dbReference type="ChEBI" id="CHEBI:64479"/>
        <dbReference type="ChEBI" id="CHEBI:78446"/>
        <dbReference type="ChEBI" id="CHEBI:78449"/>
        <dbReference type="ChEBI" id="CHEBI:78450"/>
    </reaction>
    <physiologicalReaction direction="left-to-right" evidence="44">
        <dbReference type="Rhea" id="RHEA:41801"/>
    </physiologicalReaction>
</comment>
<evidence type="ECO:0000256" key="53">
    <source>
        <dbReference type="ARBA" id="ARBA00048704"/>
    </source>
</evidence>
<evidence type="ECO:0000256" key="32">
    <source>
        <dbReference type="ARBA" id="ARBA00023442"/>
    </source>
</evidence>
<comment type="catalytic activity">
    <reaction evidence="24">
        <text>(3R)-hydroxydodecanoyl-[ACP] = (2E)-dodecenoyl-[ACP] + H2O</text>
        <dbReference type="Rhea" id="RHEA:41876"/>
        <dbReference type="Rhea" id="RHEA-COMP:9642"/>
        <dbReference type="Rhea" id="RHEA-COMP:9643"/>
        <dbReference type="ChEBI" id="CHEBI:15377"/>
        <dbReference type="ChEBI" id="CHEBI:78470"/>
        <dbReference type="ChEBI" id="CHEBI:78472"/>
    </reaction>
    <physiologicalReaction direction="left-to-right" evidence="24">
        <dbReference type="Rhea" id="RHEA:41877"/>
    </physiologicalReaction>
</comment>
<evidence type="ECO:0000256" key="24">
    <source>
        <dbReference type="ARBA" id="ARBA00023351"/>
    </source>
</evidence>
<comment type="catalytic activity">
    <reaction evidence="60">
        <text>3-oxooctanoyl-[ACP] + NADPH + H(+) = (3R)-hydroxyoctanoyl-[ACP] + NADP(+)</text>
        <dbReference type="Rhea" id="RHEA:41840"/>
        <dbReference type="Rhea" id="RHEA-COMP:9633"/>
        <dbReference type="Rhea" id="RHEA-COMP:9634"/>
        <dbReference type="ChEBI" id="CHEBI:15378"/>
        <dbReference type="ChEBI" id="CHEBI:57783"/>
        <dbReference type="ChEBI" id="CHEBI:58349"/>
        <dbReference type="ChEBI" id="CHEBI:78460"/>
        <dbReference type="ChEBI" id="CHEBI:78461"/>
    </reaction>
    <physiologicalReaction direction="left-to-right" evidence="60">
        <dbReference type="Rhea" id="RHEA:41841"/>
    </physiologicalReaction>
</comment>
<dbReference type="SMART" id="SM00823">
    <property type="entry name" value="PKS_PP"/>
    <property type="match status" value="1"/>
</dbReference>
<feature type="domain" description="Carrier" evidence="65">
    <location>
        <begin position="2189"/>
        <end position="2266"/>
    </location>
</feature>
<evidence type="ECO:0000256" key="50">
    <source>
        <dbReference type="ARBA" id="ARBA00048571"/>
    </source>
</evidence>
<dbReference type="Pfam" id="PF00698">
    <property type="entry name" value="Acyl_transf_1"/>
    <property type="match status" value="1"/>
</dbReference>
<evidence type="ECO:0000256" key="33">
    <source>
        <dbReference type="ARBA" id="ARBA00044883"/>
    </source>
</evidence>
<keyword evidence="20" id="KW-0443">Lipid metabolism</keyword>
<evidence type="ECO:0000256" key="5">
    <source>
        <dbReference type="ARBA" id="ARBA00012948"/>
    </source>
</evidence>
<keyword evidence="15" id="KW-0521">NADP</keyword>
<comment type="catalytic activity">
    <reaction evidence="35">
        <text>hexanoyl-[ACP] + malonyl-[ACP] + H(+) = 3-oxooctanoyl-[ACP] + holo-[ACP] + CO2</text>
        <dbReference type="Rhea" id="RHEA:41836"/>
        <dbReference type="Rhea" id="RHEA-COMP:9623"/>
        <dbReference type="Rhea" id="RHEA-COMP:9632"/>
        <dbReference type="Rhea" id="RHEA-COMP:9633"/>
        <dbReference type="Rhea" id="RHEA-COMP:9685"/>
        <dbReference type="ChEBI" id="CHEBI:15378"/>
        <dbReference type="ChEBI" id="CHEBI:16526"/>
        <dbReference type="ChEBI" id="CHEBI:64479"/>
        <dbReference type="ChEBI" id="CHEBI:78449"/>
        <dbReference type="ChEBI" id="CHEBI:78459"/>
        <dbReference type="ChEBI" id="CHEBI:78460"/>
    </reaction>
    <physiologicalReaction direction="left-to-right" evidence="35">
        <dbReference type="Rhea" id="RHEA:41837"/>
    </physiologicalReaction>
</comment>
<evidence type="ECO:0000256" key="11">
    <source>
        <dbReference type="ARBA" id="ARBA00022679"/>
    </source>
</evidence>
<dbReference type="PROSITE" id="PS00606">
    <property type="entry name" value="KS3_1"/>
    <property type="match status" value="1"/>
</dbReference>
<dbReference type="InterPro" id="IPR016039">
    <property type="entry name" value="Thiolase-like"/>
</dbReference>
<dbReference type="Gene3D" id="3.40.50.1820">
    <property type="entry name" value="alpha/beta hydrolase"/>
    <property type="match status" value="2"/>
</dbReference>
<dbReference type="InterPro" id="IPR049900">
    <property type="entry name" value="PKS_mFAS_DH"/>
</dbReference>
<dbReference type="GO" id="GO:0016297">
    <property type="term" value="F:fatty acyl-[ACP] hydrolase activity"/>
    <property type="evidence" value="ECO:0007669"/>
    <property type="project" value="UniProtKB-EC"/>
</dbReference>
<dbReference type="InterPro" id="IPR049552">
    <property type="entry name" value="PKS_DH_N"/>
</dbReference>
<evidence type="ECO:0000313" key="69">
    <source>
        <dbReference type="Proteomes" id="UP001374579"/>
    </source>
</evidence>
<dbReference type="InterPro" id="IPR029058">
    <property type="entry name" value="AB_hydrolase_fold"/>
</dbReference>
<dbReference type="SMART" id="SM00825">
    <property type="entry name" value="PKS_KS"/>
    <property type="match status" value="1"/>
</dbReference>
<proteinExistence type="predicted"/>
<evidence type="ECO:0000256" key="30">
    <source>
        <dbReference type="ARBA" id="ARBA00023401"/>
    </source>
</evidence>
<keyword evidence="14" id="KW-0276">Fatty acid metabolism</keyword>
<comment type="catalytic activity">
    <reaction evidence="54">
        <text>3-oxotetradecanoyl-[ACP] + NADPH + H(+) = (3R)-hydroxytetradecanoyl-[ACP] + NADP(+)</text>
        <dbReference type="Rhea" id="RHEA:41888"/>
        <dbReference type="Rhea" id="RHEA-COMP:9645"/>
        <dbReference type="Rhea" id="RHEA-COMP:9646"/>
        <dbReference type="ChEBI" id="CHEBI:15378"/>
        <dbReference type="ChEBI" id="CHEBI:57783"/>
        <dbReference type="ChEBI" id="CHEBI:58349"/>
        <dbReference type="ChEBI" id="CHEBI:78473"/>
        <dbReference type="ChEBI" id="CHEBI:78474"/>
    </reaction>
    <physiologicalReaction direction="left-to-right" evidence="54">
        <dbReference type="Rhea" id="RHEA:41889"/>
    </physiologicalReaction>
</comment>
<dbReference type="Pfam" id="PF00550">
    <property type="entry name" value="PP-binding"/>
    <property type="match status" value="1"/>
</dbReference>
<comment type="catalytic activity">
    <reaction evidence="28">
        <text>(3R)-hydroxytetradecanoyl-[ACP] = (2E)-tetradecenoyl-[ACP] + H2O</text>
        <dbReference type="Rhea" id="RHEA:41892"/>
        <dbReference type="Rhea" id="RHEA-COMP:9646"/>
        <dbReference type="Rhea" id="RHEA-COMP:9647"/>
        <dbReference type="ChEBI" id="CHEBI:15377"/>
        <dbReference type="ChEBI" id="CHEBI:78474"/>
        <dbReference type="ChEBI" id="CHEBI:78475"/>
    </reaction>
    <physiologicalReaction direction="left-to-right" evidence="28">
        <dbReference type="Rhea" id="RHEA:41893"/>
    </physiologicalReaction>
</comment>
<dbReference type="Pfam" id="PF13489">
    <property type="entry name" value="Methyltransf_23"/>
    <property type="match status" value="1"/>
</dbReference>
<dbReference type="Pfam" id="PF08659">
    <property type="entry name" value="KR"/>
    <property type="match status" value="1"/>
</dbReference>
<evidence type="ECO:0000256" key="17">
    <source>
        <dbReference type="ARBA" id="ARBA00022990"/>
    </source>
</evidence>
<evidence type="ECO:0000256" key="15">
    <source>
        <dbReference type="ARBA" id="ARBA00022857"/>
    </source>
</evidence>
<sequence>MPAHEMEDVLRGQEPCLPSQQQNGAAVNGSGDSAVPHVYDMSEEVVISGISARLPESDNMEEFRENLMSGRDMVTEDDRRWQPGLHGLPRRNGKLKDLSKFDASFFGVSPKQADAMDPQLRLLLETSYECIVDAGVSPQSIRGTRTGVFIGSSFSEAAEAWAADTGKTIGYAMTGCCRAMFANRLSFFFDLKGPSFVVDTACSSSLLALDQALHSIRNGQCDAAIVGGCGLLLKPGTSVQFLQLGMLSPDGKCKSFDSSGNGYCRSETVGTVFLQKSSDAKRVYATVVHTGTNADGNKEQGITFPSGQVQKELLQQVYREACIDPTTVAYVEAHGTGTKAGDPQEVNTISDVFCKGRQDPLMIGSTKSNMGHPEPASGLAAMAKVVIAMEDKVIPPNLHFEEPNPDIPALLDGRLSVVTQRTQWNGGYVGINSFGFGGANVHAILKSNEKEPTSPHPDSSSPRLVTYSGRTEESVQRVLDAVHLHPENVDMQALLQQSANMPAASHPFRGFTVLNTDEPRCDVIEKSEDGRPIWFVCSGMGAQWVGMCRRMMDLPAFRSSIMKADAILKTVGFNLKDMLMTADDKTFDNPINSFTGIVATQVALIDILTMLDIRPDGILGHSTGEIACGYADGCMTREETLLSAYWRGRSVTDGELPEGAMAAVGLTWEEATEQCPPGVTPACHNAEDAVTISGPKDAVHQFVEKLKKEGVFARAVRTGDIAFHSSAMQAVGPLFKKRLDMVIPNPKPRSSRWVSTSVPASKQDAGFGKLADSDYHVNNMVSPVLFHAGLKQVPSNALLIEIVPHCLLQAILKRSVGSQARPVGLMKRDHADNISFFLSSLGKCFINGASVDPMKLVSPVTFPVPRGTPMISPMVAWDHSIGWAVPKAEEFVSGGSGKMNDAKFEVSIAADSEDKYIEGHKIDGRVLFPAAGYLVLAWKTLARLKGTVYEELPVVFENINIHRATIMPHTGSVTFHCSVMDATGEFEITENGGLVSSGKISVATDPVVPNVIGKTETKEGSDGLDFELTTADIYKELRLRGYDYGPTFQGIVSASSTGERGMLDWSGRWVVFLDLMLQIQVLGHSGSLLRLPTRITKLEVNPVVHNNYVQPLGEKQAIPVEVDSWQSTVTAGGAVLHGLHATVAPRRNQQTPPVLEQFTFIPYQRQAPLSTELKQYAQDVAAYAASGLKKVSAQNKSVCNADVLSVLLKQMGEVKPADEQNVTKYLSQEERNGLIKVLHGILTMPGDKGFAENVRSLLATYQADLAADPLLSCLTEACTLRPFLDVVLENTLTFKLNVCEVQAGESSVYRHIVKQLADQPKLHVKVTAADTDLLQGEDFEALNVTPKEWDFSRETAAELGKFHLVVLNNVLHRQPKVVDALHKAAELTEDGGFLLVQEVTHNFPVYLAMEALHKDVPLQASENGSAYGRYHSESAWKELFAAAGLEVVMQVSDNCLSSLFLLRRKVTETAGQTLLEVDSLDFSWVEPLKQELEASQSCHDNQKLWLVAKEPFSGIVGMVNCLRQENGGDKLRCILSSSFGSDKAPIITEQSAEFQSLVHKDLGMNVFRDGQWGSLRHIPISTDMSSQTKPCNHAYVNVLTRGDLSSLHWVESPLKFFSSTDAAAKNMELCSVYYTALNFRDVMLATGKLPPDAIPGDLASQDCILGMEFSGRDAQGNRVMGLLPAKGMATTVDVSKQFLWKVPDSWSMCDAATVPVVYCTAYYALVIRGRIRKGDRVLIHSGSGGVGQAAISIALRAGCEVFTTVGSMEKRETLKHIFPALKDHHFGNSRDLSFESHFFKVTKGKGMDVVLNSLAEEKLQASLRLLAQHGRFLEIGKFDLSNNTGLGMSLFLKNISFHGILLDALFTEDNSDWQEVADLVRQGMESGEVRPLHSTVFEHEDVEQAFRFMAQGKHTGKVLIKIREEEKSTKVVKPSPITVPAIARTACHPTKTYIIVGGTGGFGLELAQWLVDRGAKKLVLTSRSGITTGYQARKLRRWTQTDVDARVMKFDASQENQAKTLVEEACQMGPVGGVFNLAMVLRDGLMENQTAENFQAVSRPKVQATINLDKVTRNLCKDTLDWFVAYSSVSCGRGNAGQANYGFANSVMERICEKRVADGLPGLAVQWGAIGDVGVVLETMGTNSTVVGGTLPQRITSCLAALDRFLNQPHPVMSSYVPAEKSVGKKEAGGNKPNLVEAVGHILGVRDMSKINADTTLADLGLDSLMGTEVQQTLERDFDLVLPGREIRLLTINKLKKISQGSGGTSSDAAAKEASASTATKAEESFSSSQMNDSGLSVTSRVDINHLVPSSCVVHLNEISNPETPLFIVHPIEGVTLCLEEMASHLQRPVYGIQLVPSAPLTSIEALAGFYLQQVKQVQPSGPYCLAGYSFGCCVAFEMALQLQQQNPEKPDIIQSLHMLDGSHEYVKSHTDLYRQKISAEDPAEAEAMGLYSFMSKFVHNREYQQTKEELMKAKTYDQRLQLATDMMMASGVFPPDSHKDVSAAAKAFYSMLLIAEKYTPSSPYTGNVGLVRAKANTLESATLDKDYGLQKVCSGKVSVNIVEGNHETFILNDGAKTVADLISA</sequence>
<gene>
    <name evidence="68" type="ORF">V1264_012133</name>
</gene>
<dbReference type="InterPro" id="IPR036291">
    <property type="entry name" value="NAD(P)-bd_dom_sf"/>
</dbReference>
<dbReference type="InterPro" id="IPR057326">
    <property type="entry name" value="KR_dom"/>
</dbReference>
<evidence type="ECO:0000256" key="62">
    <source>
        <dbReference type="ARBA" id="ARBA00049521"/>
    </source>
</evidence>
<keyword evidence="21" id="KW-0275">Fatty acid biosynthesis</keyword>
<dbReference type="InterPro" id="IPR018201">
    <property type="entry name" value="Ketoacyl_synth_AS"/>
</dbReference>
<dbReference type="Gene3D" id="3.40.50.720">
    <property type="entry name" value="NAD(P)-binding Rossmann-like Domain"/>
    <property type="match status" value="1"/>
</dbReference>
<evidence type="ECO:0000256" key="14">
    <source>
        <dbReference type="ARBA" id="ARBA00022832"/>
    </source>
</evidence>
<keyword evidence="10" id="KW-0597">Phosphoprotein</keyword>
<dbReference type="GO" id="GO:0006633">
    <property type="term" value="P:fatty acid biosynthetic process"/>
    <property type="evidence" value="ECO:0007669"/>
    <property type="project" value="UniProtKB-KW"/>
</dbReference>
<dbReference type="SUPFAM" id="SSF52151">
    <property type="entry name" value="FabD/lysophospholipase-like"/>
    <property type="match status" value="1"/>
</dbReference>
<evidence type="ECO:0000256" key="28">
    <source>
        <dbReference type="ARBA" id="ARBA00023398"/>
    </source>
</evidence>
<evidence type="ECO:0000256" key="4">
    <source>
        <dbReference type="ARBA" id="ARBA00012873"/>
    </source>
</evidence>
<dbReference type="EC" id="1.3.1.39" evidence="2"/>
<comment type="catalytic activity">
    <reaction evidence="55">
        <text>(2E)-octadecenoyl-[ACP] + NADPH + H(+) = octadecanoyl-[ACP] + NADP(+)</text>
        <dbReference type="Rhea" id="RHEA:41928"/>
        <dbReference type="Rhea" id="RHEA-COMP:9655"/>
        <dbReference type="Rhea" id="RHEA-COMP:9656"/>
        <dbReference type="ChEBI" id="CHEBI:15378"/>
        <dbReference type="ChEBI" id="CHEBI:57783"/>
        <dbReference type="ChEBI" id="CHEBI:58349"/>
        <dbReference type="ChEBI" id="CHEBI:78489"/>
        <dbReference type="ChEBI" id="CHEBI:78495"/>
    </reaction>
    <physiologicalReaction direction="left-to-right" evidence="55">
        <dbReference type="Rhea" id="RHEA:41929"/>
    </physiologicalReaction>
</comment>
<dbReference type="InterPro" id="IPR042104">
    <property type="entry name" value="PKS_dehydratase_sf"/>
</dbReference>
<dbReference type="InterPro" id="IPR014043">
    <property type="entry name" value="Acyl_transferase_dom"/>
</dbReference>
<dbReference type="Gene3D" id="3.90.180.10">
    <property type="entry name" value="Medium-chain alcohol dehydrogenases, catalytic domain"/>
    <property type="match status" value="1"/>
</dbReference>
<dbReference type="Pfam" id="PF21149">
    <property type="entry name" value="FAS_pseudo-KR"/>
    <property type="match status" value="1"/>
</dbReference>
<dbReference type="InterPro" id="IPR016036">
    <property type="entry name" value="Malonyl_transacylase_ACP-bd"/>
</dbReference>
<evidence type="ECO:0000256" key="55">
    <source>
        <dbReference type="ARBA" id="ARBA00049019"/>
    </source>
</evidence>
<dbReference type="InterPro" id="IPR011032">
    <property type="entry name" value="GroES-like_sf"/>
</dbReference>
<comment type="catalytic activity">
    <reaction evidence="59">
        <text>3-oxohexadecanoyl-[ACP] + NADPH + H(+) = (3R)-hydroxyhexadecanoyl-[ACP] + NADP(+)</text>
        <dbReference type="Rhea" id="RHEA:41904"/>
        <dbReference type="Rhea" id="RHEA-COMP:9649"/>
        <dbReference type="Rhea" id="RHEA-COMP:9650"/>
        <dbReference type="ChEBI" id="CHEBI:15378"/>
        <dbReference type="ChEBI" id="CHEBI:57783"/>
        <dbReference type="ChEBI" id="CHEBI:58349"/>
        <dbReference type="ChEBI" id="CHEBI:78478"/>
        <dbReference type="ChEBI" id="CHEBI:78480"/>
    </reaction>
    <physiologicalReaction direction="left-to-right" evidence="59">
        <dbReference type="Rhea" id="RHEA:41905"/>
    </physiologicalReaction>
</comment>
<comment type="catalytic activity">
    <reaction evidence="27">
        <text>a (3R)-hydroxyacyl-[ACP] = a (2E)-enoyl-[ACP] + H2O</text>
        <dbReference type="Rhea" id="RHEA:13097"/>
        <dbReference type="Rhea" id="RHEA-COMP:9925"/>
        <dbReference type="Rhea" id="RHEA-COMP:9945"/>
        <dbReference type="ChEBI" id="CHEBI:15377"/>
        <dbReference type="ChEBI" id="CHEBI:78784"/>
        <dbReference type="ChEBI" id="CHEBI:78827"/>
        <dbReference type="EC" id="4.2.1.59"/>
    </reaction>
    <physiologicalReaction direction="left-to-right" evidence="27">
        <dbReference type="Rhea" id="RHEA:13098"/>
    </physiologicalReaction>
</comment>
<evidence type="ECO:0000256" key="1">
    <source>
        <dbReference type="ARBA" id="ARBA00005189"/>
    </source>
</evidence>
<dbReference type="Pfam" id="PF00109">
    <property type="entry name" value="ketoacyl-synt"/>
    <property type="match status" value="1"/>
</dbReference>
<dbReference type="InterPro" id="IPR050091">
    <property type="entry name" value="PKS_NRPS_Biosynth_Enz"/>
</dbReference>
<dbReference type="SUPFAM" id="SSF53335">
    <property type="entry name" value="S-adenosyl-L-methionine-dependent methyltransferases"/>
    <property type="match status" value="1"/>
</dbReference>
<comment type="catalytic activity">
    <reaction evidence="43">
        <text>3-oxobutanoyl-[ACP] + NADPH + H(+) = (3R)-hydroxybutanoyl-[ACP] + NADP(+)</text>
        <dbReference type="Rhea" id="RHEA:41804"/>
        <dbReference type="Rhea" id="RHEA-COMP:9625"/>
        <dbReference type="Rhea" id="RHEA-COMP:9626"/>
        <dbReference type="ChEBI" id="CHEBI:15378"/>
        <dbReference type="ChEBI" id="CHEBI:57783"/>
        <dbReference type="ChEBI" id="CHEBI:58349"/>
        <dbReference type="ChEBI" id="CHEBI:78450"/>
        <dbReference type="ChEBI" id="CHEBI:78451"/>
    </reaction>
    <physiologicalReaction direction="left-to-right" evidence="43">
        <dbReference type="Rhea" id="RHEA:41805"/>
    </physiologicalReaction>
</comment>
<dbReference type="Pfam" id="PF21089">
    <property type="entry name" value="PKS_DH_N"/>
    <property type="match status" value="1"/>
</dbReference>
<dbReference type="SMART" id="SM00827">
    <property type="entry name" value="PKS_AT"/>
    <property type="match status" value="1"/>
</dbReference>
<comment type="catalytic activity">
    <reaction evidence="42">
        <text>(2E)-hexenoyl-[ACP] + NADPH + H(+) = hexanoyl-[ACP] + NADP(+)</text>
        <dbReference type="Rhea" id="RHEA:41832"/>
        <dbReference type="Rhea" id="RHEA-COMP:9631"/>
        <dbReference type="Rhea" id="RHEA-COMP:9632"/>
        <dbReference type="ChEBI" id="CHEBI:15378"/>
        <dbReference type="ChEBI" id="CHEBI:57783"/>
        <dbReference type="ChEBI" id="CHEBI:58349"/>
        <dbReference type="ChEBI" id="CHEBI:78458"/>
        <dbReference type="ChEBI" id="CHEBI:78459"/>
    </reaction>
    <physiologicalReaction direction="left-to-right" evidence="42">
        <dbReference type="Rhea" id="RHEA:41833"/>
    </physiologicalReaction>
</comment>
<dbReference type="Pfam" id="PF02801">
    <property type="entry name" value="Ketoacyl-synt_C"/>
    <property type="match status" value="1"/>
</dbReference>
<evidence type="ECO:0000256" key="25">
    <source>
        <dbReference type="ARBA" id="ARBA00023373"/>
    </source>
</evidence>
<evidence type="ECO:0000256" key="13">
    <source>
        <dbReference type="ARBA" id="ARBA00022801"/>
    </source>
</evidence>
<comment type="catalytic activity">
    <reaction evidence="30">
        <text>(3R)-hydroxyhexadecanoyl-[ACP] = (2E)-hexadecenoyl-[ACP] + H2O</text>
        <dbReference type="Rhea" id="RHEA:41908"/>
        <dbReference type="Rhea" id="RHEA-COMP:9650"/>
        <dbReference type="Rhea" id="RHEA-COMP:9651"/>
        <dbReference type="ChEBI" id="CHEBI:15377"/>
        <dbReference type="ChEBI" id="CHEBI:78480"/>
        <dbReference type="ChEBI" id="CHEBI:78481"/>
    </reaction>
    <physiologicalReaction direction="left-to-right" evidence="30">
        <dbReference type="Rhea" id="RHEA:41909"/>
    </physiologicalReaction>
</comment>
<comment type="catalytic activity">
    <reaction evidence="34">
        <text>3-oxooctadecanoyl-[ACP] + NADPH + H(+) = (3R)-hydroxyoctadecanoyl-[ACP] + NADP(+)</text>
        <dbReference type="Rhea" id="RHEA:41920"/>
        <dbReference type="Rhea" id="RHEA-COMP:9653"/>
        <dbReference type="Rhea" id="RHEA-COMP:9654"/>
        <dbReference type="ChEBI" id="CHEBI:15378"/>
        <dbReference type="ChEBI" id="CHEBI:57783"/>
        <dbReference type="ChEBI" id="CHEBI:58349"/>
        <dbReference type="ChEBI" id="CHEBI:78487"/>
        <dbReference type="ChEBI" id="CHEBI:78488"/>
    </reaction>
    <physiologicalReaction direction="left-to-right" evidence="34">
        <dbReference type="Rhea" id="RHEA:41921"/>
    </physiologicalReaction>
</comment>
<dbReference type="Gene3D" id="3.10.129.110">
    <property type="entry name" value="Polyketide synthase dehydratase"/>
    <property type="match status" value="1"/>
</dbReference>
<keyword evidence="11" id="KW-0808">Transferase</keyword>
<dbReference type="EC" id="2.3.1.41" evidence="6"/>
<dbReference type="SUPFAM" id="SSF53474">
    <property type="entry name" value="alpha/beta-Hydrolases"/>
    <property type="match status" value="1"/>
</dbReference>
<name>A0AAN9GL97_9CAEN</name>
<evidence type="ECO:0000256" key="22">
    <source>
        <dbReference type="ARBA" id="ARBA00023268"/>
    </source>
</evidence>
<dbReference type="EC" id="3.1.2.14" evidence="3"/>
<dbReference type="SUPFAM" id="SSF50129">
    <property type="entry name" value="GroES-like"/>
    <property type="match status" value="1"/>
</dbReference>
<evidence type="ECO:0000256" key="10">
    <source>
        <dbReference type="ARBA" id="ARBA00022553"/>
    </source>
</evidence>
<dbReference type="Gene3D" id="3.40.47.10">
    <property type="match status" value="1"/>
</dbReference>
<evidence type="ECO:0000256" key="49">
    <source>
        <dbReference type="ARBA" id="ARBA00048506"/>
    </source>
</evidence>
<dbReference type="InterPro" id="IPR001227">
    <property type="entry name" value="Ac_transferase_dom_sf"/>
</dbReference>
<feature type="region of interest" description="C-terminal hotdog fold" evidence="64">
    <location>
        <begin position="1025"/>
        <end position="1209"/>
    </location>
</feature>
<comment type="catalytic activity">
    <reaction evidence="33">
        <text>acetyl-CoA + n malonyl-CoA + 2n NADPH + 2n H(+) = a long-chain fatty acid + (n+1) CoA + n CO2 + 2n NADP(+).</text>
        <dbReference type="EC" id="2.3.1.85"/>
    </reaction>
</comment>
<dbReference type="EMBL" id="JBAMIC010000002">
    <property type="protein sequence ID" value="KAK7112727.1"/>
    <property type="molecule type" value="Genomic_DNA"/>
</dbReference>
<dbReference type="SMART" id="SM00822">
    <property type="entry name" value="PKS_KR"/>
    <property type="match status" value="1"/>
</dbReference>
<organism evidence="68 69">
    <name type="scientific">Littorina saxatilis</name>
    <dbReference type="NCBI Taxonomy" id="31220"/>
    <lineage>
        <taxon>Eukaryota</taxon>
        <taxon>Metazoa</taxon>
        <taxon>Spiralia</taxon>
        <taxon>Lophotrochozoa</taxon>
        <taxon>Mollusca</taxon>
        <taxon>Gastropoda</taxon>
        <taxon>Caenogastropoda</taxon>
        <taxon>Littorinimorpha</taxon>
        <taxon>Littorinoidea</taxon>
        <taxon>Littorinidae</taxon>
        <taxon>Littorina</taxon>
    </lineage>
</organism>
<evidence type="ECO:0000256" key="42">
    <source>
        <dbReference type="ARBA" id="ARBA00047897"/>
    </source>
</evidence>
<comment type="catalytic activity">
    <reaction evidence="25">
        <text>(3R)-hydroxyhexanoyl-[ACP] = (2E)-hexenoyl-[ACP] + H2O</text>
        <dbReference type="Rhea" id="RHEA:41828"/>
        <dbReference type="Rhea" id="RHEA-COMP:9630"/>
        <dbReference type="Rhea" id="RHEA-COMP:9631"/>
        <dbReference type="ChEBI" id="CHEBI:15377"/>
        <dbReference type="ChEBI" id="CHEBI:78457"/>
        <dbReference type="ChEBI" id="CHEBI:78458"/>
    </reaction>
    <physiologicalReaction direction="left-to-right" evidence="25">
        <dbReference type="Rhea" id="RHEA:41829"/>
    </physiologicalReaction>
</comment>
<evidence type="ECO:0000256" key="46">
    <source>
        <dbReference type="ARBA" id="ARBA00048281"/>
    </source>
</evidence>
<dbReference type="PROSITE" id="PS52019">
    <property type="entry name" value="PKS_MFAS_DH"/>
    <property type="match status" value="1"/>
</dbReference>
<evidence type="ECO:0000256" key="27">
    <source>
        <dbReference type="ARBA" id="ARBA00023394"/>
    </source>
</evidence>
<evidence type="ECO:0000256" key="18">
    <source>
        <dbReference type="ARBA" id="ARBA00023002"/>
    </source>
</evidence>
<evidence type="ECO:0000256" key="56">
    <source>
        <dbReference type="ARBA" id="ARBA00049109"/>
    </source>
</evidence>
<evidence type="ECO:0000256" key="39">
    <source>
        <dbReference type="ARBA" id="ARBA00047500"/>
    </source>
</evidence>
<comment type="catalytic activity">
    <reaction evidence="49">
        <text>a fatty acyl-[ACP] + malonyl-[ACP] + H(+) = a 3-oxoacyl-[ACP] + holo-[ACP] + CO2</text>
        <dbReference type="Rhea" id="RHEA:22836"/>
        <dbReference type="Rhea" id="RHEA-COMP:9623"/>
        <dbReference type="Rhea" id="RHEA-COMP:9685"/>
        <dbReference type="Rhea" id="RHEA-COMP:9916"/>
        <dbReference type="Rhea" id="RHEA-COMP:14125"/>
        <dbReference type="ChEBI" id="CHEBI:15378"/>
        <dbReference type="ChEBI" id="CHEBI:16526"/>
        <dbReference type="ChEBI" id="CHEBI:64479"/>
        <dbReference type="ChEBI" id="CHEBI:78449"/>
        <dbReference type="ChEBI" id="CHEBI:78776"/>
        <dbReference type="ChEBI" id="CHEBI:138651"/>
        <dbReference type="EC" id="2.3.1.41"/>
    </reaction>
    <physiologicalReaction direction="left-to-right" evidence="49">
        <dbReference type="Rhea" id="RHEA:22837"/>
    </physiologicalReaction>
</comment>
<dbReference type="SUPFAM" id="SSF51735">
    <property type="entry name" value="NAD(P)-binding Rossmann-fold domains"/>
    <property type="match status" value="2"/>
</dbReference>
<evidence type="ECO:0000256" key="63">
    <source>
        <dbReference type="ARBA" id="ARBA00049533"/>
    </source>
</evidence>
<keyword evidence="22" id="KW-0511">Multifunctional enzyme</keyword>
<dbReference type="Proteomes" id="UP001374579">
    <property type="component" value="Unassembled WGS sequence"/>
</dbReference>
<dbReference type="EC" id="1.1.1.100" evidence="5"/>
<comment type="catalytic activity">
    <reaction evidence="57">
        <text>(2E)-tetradecenoyl-[ACP] + NADPH + H(+) = tetradecanoyl-[ACP] + NADP(+)</text>
        <dbReference type="Rhea" id="RHEA:41896"/>
        <dbReference type="Rhea" id="RHEA-COMP:9647"/>
        <dbReference type="Rhea" id="RHEA-COMP:9648"/>
        <dbReference type="ChEBI" id="CHEBI:15378"/>
        <dbReference type="ChEBI" id="CHEBI:57783"/>
        <dbReference type="ChEBI" id="CHEBI:58349"/>
        <dbReference type="ChEBI" id="CHEBI:78475"/>
        <dbReference type="ChEBI" id="CHEBI:78477"/>
    </reaction>
    <physiologicalReaction direction="left-to-right" evidence="57">
        <dbReference type="Rhea" id="RHEA:41897"/>
    </physiologicalReaction>
</comment>
<comment type="caution">
    <text evidence="68">The sequence shown here is derived from an EMBL/GenBank/DDBJ whole genome shotgun (WGS) entry which is preliminary data.</text>
</comment>
<dbReference type="Gene3D" id="3.40.50.150">
    <property type="entry name" value="Vaccinia Virus protein VP39"/>
    <property type="match status" value="1"/>
</dbReference>
<evidence type="ECO:0000256" key="59">
    <source>
        <dbReference type="ARBA" id="ARBA00049414"/>
    </source>
</evidence>
<keyword evidence="18" id="KW-0560">Oxidoreductase</keyword>
<dbReference type="Pfam" id="PF16197">
    <property type="entry name" value="KAsynt_C_assoc"/>
    <property type="match status" value="1"/>
</dbReference>
<comment type="catalytic activity">
    <reaction evidence="23">
        <text>(3R)-hydroxyoctanoyl-[ACP] = (2E)-octenoyl-[ACP] + H2O</text>
        <dbReference type="Rhea" id="RHEA:41844"/>
        <dbReference type="Rhea" id="RHEA-COMP:9634"/>
        <dbReference type="Rhea" id="RHEA-COMP:9635"/>
        <dbReference type="ChEBI" id="CHEBI:15377"/>
        <dbReference type="ChEBI" id="CHEBI:78461"/>
        <dbReference type="ChEBI" id="CHEBI:78462"/>
    </reaction>
    <physiologicalReaction direction="left-to-right" evidence="23">
        <dbReference type="Rhea" id="RHEA:41845"/>
    </physiologicalReaction>
</comment>
<dbReference type="PANTHER" id="PTHR43775">
    <property type="entry name" value="FATTY ACID SYNTHASE"/>
    <property type="match status" value="1"/>
</dbReference>
<dbReference type="PANTHER" id="PTHR43775:SF7">
    <property type="entry name" value="FATTY ACID SYNTHASE"/>
    <property type="match status" value="1"/>
</dbReference>
<feature type="region of interest" description="N-terminal hotdog fold" evidence="64">
    <location>
        <begin position="886"/>
        <end position="1015"/>
    </location>
</feature>
<dbReference type="SMART" id="SM00829">
    <property type="entry name" value="PKS_ER"/>
    <property type="match status" value="1"/>
</dbReference>
<dbReference type="InterPro" id="IPR013968">
    <property type="entry name" value="PKS_KR"/>
</dbReference>
<keyword evidence="19" id="KW-0520">NAD</keyword>
<evidence type="ECO:0000256" key="40">
    <source>
        <dbReference type="ARBA" id="ARBA00047578"/>
    </source>
</evidence>
<dbReference type="InterPro" id="IPR014031">
    <property type="entry name" value="Ketoacyl_synth_C"/>
</dbReference>
<keyword evidence="69" id="KW-1185">Reference proteome</keyword>
<dbReference type="InterPro" id="IPR020806">
    <property type="entry name" value="PKS_PP-bd"/>
</dbReference>
<dbReference type="InterPro" id="IPR029063">
    <property type="entry name" value="SAM-dependent_MTases_sf"/>
</dbReference>
<evidence type="ECO:0000256" key="64">
    <source>
        <dbReference type="PROSITE-ProRule" id="PRU01363"/>
    </source>
</evidence>
<dbReference type="InterPro" id="IPR049391">
    <property type="entry name" value="FAS_pseudo-KR"/>
</dbReference>
<reference evidence="68 69" key="1">
    <citation type="submission" date="2024-02" db="EMBL/GenBank/DDBJ databases">
        <title>Chromosome-scale genome assembly of the rough periwinkle Littorina saxatilis.</title>
        <authorList>
            <person name="De Jode A."/>
            <person name="Faria R."/>
            <person name="Formenti G."/>
            <person name="Sims Y."/>
            <person name="Smith T.P."/>
            <person name="Tracey A."/>
            <person name="Wood J.M.D."/>
            <person name="Zagrodzka Z.B."/>
            <person name="Johannesson K."/>
            <person name="Butlin R.K."/>
            <person name="Leder E.H."/>
        </authorList>
    </citation>
    <scope>NUCLEOTIDE SEQUENCE [LARGE SCALE GENOMIC DNA]</scope>
    <source>
        <strain evidence="68">Snail1</strain>
        <tissue evidence="68">Muscle</tissue>
    </source>
</reference>
<evidence type="ECO:0000256" key="60">
    <source>
        <dbReference type="ARBA" id="ARBA00049422"/>
    </source>
</evidence>
<evidence type="ECO:0000256" key="12">
    <source>
        <dbReference type="ARBA" id="ARBA00022799"/>
    </source>
</evidence>
<dbReference type="SUPFAM" id="SSF47336">
    <property type="entry name" value="ACP-like"/>
    <property type="match status" value="1"/>
</dbReference>
<dbReference type="CDD" id="cd00833">
    <property type="entry name" value="PKS"/>
    <property type="match status" value="1"/>
</dbReference>
<evidence type="ECO:0000313" key="68">
    <source>
        <dbReference type="EMBL" id="KAK7112727.1"/>
    </source>
</evidence>
<keyword evidence="16" id="KW-0663">Pyridoxal phosphate</keyword>
<evidence type="ECO:0000256" key="54">
    <source>
        <dbReference type="ARBA" id="ARBA00048935"/>
    </source>
</evidence>
<comment type="catalytic activity">
    <reaction evidence="50">
        <text>3-oxohexanoyl-[ACP] + NADPH + H(+) = (3R)-hydroxyhexanoyl-[ACP] + NADP(+)</text>
        <dbReference type="Rhea" id="RHEA:41824"/>
        <dbReference type="Rhea" id="RHEA-COMP:9629"/>
        <dbReference type="Rhea" id="RHEA-COMP:9630"/>
        <dbReference type="ChEBI" id="CHEBI:15378"/>
        <dbReference type="ChEBI" id="CHEBI:57783"/>
        <dbReference type="ChEBI" id="CHEBI:58349"/>
        <dbReference type="ChEBI" id="CHEBI:78456"/>
        <dbReference type="ChEBI" id="CHEBI:78457"/>
    </reaction>
    <physiologicalReaction direction="left-to-right" evidence="50">
        <dbReference type="Rhea" id="RHEA:41825"/>
    </physiologicalReaction>
</comment>
<protein>
    <recommendedName>
        <fullName evidence="7">Fatty acid synthase</fullName>
        <ecNumber evidence="5">1.1.1.100</ecNumber>
        <ecNumber evidence="2">1.3.1.39</ecNumber>
        <ecNumber evidence="6">2.3.1.41</ecNumber>
        <ecNumber evidence="4">2.3.1.85</ecNumber>
        <ecNumber evidence="3">3.1.2.14</ecNumber>
    </recommendedName>
</protein>
<comment type="function">
    <text evidence="32">Fatty acid synthetase is a multifunctional enzyme that catalyzes the de novo biosynthesis of long-chain saturated fatty acids starting from acetyl-CoA and malonyl-CoA in the presence of NADPH. This multifunctional protein contains 7 catalytic activities and a site for the binding of the prosthetic group 4'-phosphopantetheine of the acyl carrier protein ([ACP]) domain.</text>
</comment>
<comment type="catalytic activity">
    <reaction evidence="61">
        <text>butanoyl-[ACP] + malonyl-[ACP] + H(+) = 3-oxohexanoyl-[ACP] + holo-[ACP] + CO2</text>
        <dbReference type="Rhea" id="RHEA:41820"/>
        <dbReference type="Rhea" id="RHEA-COMP:9623"/>
        <dbReference type="Rhea" id="RHEA-COMP:9628"/>
        <dbReference type="Rhea" id="RHEA-COMP:9629"/>
        <dbReference type="Rhea" id="RHEA-COMP:9685"/>
        <dbReference type="ChEBI" id="CHEBI:15378"/>
        <dbReference type="ChEBI" id="CHEBI:16526"/>
        <dbReference type="ChEBI" id="CHEBI:64479"/>
        <dbReference type="ChEBI" id="CHEBI:78449"/>
        <dbReference type="ChEBI" id="CHEBI:78454"/>
        <dbReference type="ChEBI" id="CHEBI:78456"/>
    </reaction>
    <physiologicalReaction direction="left-to-right" evidence="61">
        <dbReference type="Rhea" id="RHEA:41821"/>
    </physiologicalReaction>
</comment>
<evidence type="ECO:0000256" key="37">
    <source>
        <dbReference type="ARBA" id="ARBA00047440"/>
    </source>
</evidence>
<evidence type="ECO:0000256" key="31">
    <source>
        <dbReference type="ARBA" id="ARBA00023402"/>
    </source>
</evidence>
<dbReference type="Pfam" id="PF00975">
    <property type="entry name" value="Thioesterase"/>
    <property type="match status" value="1"/>
</dbReference>
<dbReference type="CDD" id="cd05195">
    <property type="entry name" value="enoyl_red"/>
    <property type="match status" value="1"/>
</dbReference>
<evidence type="ECO:0000256" key="41">
    <source>
        <dbReference type="ARBA" id="ARBA00047810"/>
    </source>
</evidence>
<dbReference type="GO" id="GO:0019171">
    <property type="term" value="F:(3R)-hydroxyacyl-[acyl-carrier-protein] dehydratase activity"/>
    <property type="evidence" value="ECO:0007669"/>
    <property type="project" value="UniProtKB-EC"/>
</dbReference>
<evidence type="ECO:0000256" key="3">
    <source>
        <dbReference type="ARBA" id="ARBA00012480"/>
    </source>
</evidence>
<dbReference type="SMART" id="SM00826">
    <property type="entry name" value="PKS_DH"/>
    <property type="match status" value="1"/>
</dbReference>
<evidence type="ECO:0000256" key="61">
    <source>
        <dbReference type="ARBA" id="ARBA00049449"/>
    </source>
</evidence>
<dbReference type="SUPFAM" id="SSF53901">
    <property type="entry name" value="Thiolase-like"/>
    <property type="match status" value="1"/>
</dbReference>
<comment type="catalytic activity">
    <reaction evidence="31">
        <text>(3R)-hydroxybutanoyl-[ACP] = (2E)-butenoyl-[ACP] + H2O</text>
        <dbReference type="Rhea" id="RHEA:41808"/>
        <dbReference type="Rhea" id="RHEA-COMP:9626"/>
        <dbReference type="Rhea" id="RHEA-COMP:9627"/>
        <dbReference type="ChEBI" id="CHEBI:15377"/>
        <dbReference type="ChEBI" id="CHEBI:78451"/>
        <dbReference type="ChEBI" id="CHEBI:78453"/>
    </reaction>
    <physiologicalReaction direction="left-to-right" evidence="31">
        <dbReference type="Rhea" id="RHEA:41809"/>
    </physiologicalReaction>
</comment>
<dbReference type="FunFam" id="1.10.1200.10:FF:000013">
    <property type="entry name" value="Fatty acid synthase"/>
    <property type="match status" value="1"/>
</dbReference>
<evidence type="ECO:0000256" key="38">
    <source>
        <dbReference type="ARBA" id="ARBA00047451"/>
    </source>
</evidence>
<dbReference type="InterPro" id="IPR036736">
    <property type="entry name" value="ACP-like_sf"/>
</dbReference>
<dbReference type="PROSITE" id="PS50075">
    <property type="entry name" value="CARRIER"/>
    <property type="match status" value="1"/>
</dbReference>
<keyword evidence="12" id="KW-0702">S-nitrosylation</keyword>
<dbReference type="GO" id="GO:0004312">
    <property type="term" value="F:fatty acid synthase activity"/>
    <property type="evidence" value="ECO:0007669"/>
    <property type="project" value="UniProtKB-EC"/>
</dbReference>
<comment type="catalytic activity">
    <reaction evidence="41">
        <text>(2E)-hexadecenoyl-[ACP] + NADPH + H(+) = hexadecanoyl-[ACP] + NADP(+)</text>
        <dbReference type="Rhea" id="RHEA:41912"/>
        <dbReference type="Rhea" id="RHEA-COMP:9651"/>
        <dbReference type="Rhea" id="RHEA-COMP:9652"/>
        <dbReference type="ChEBI" id="CHEBI:15378"/>
        <dbReference type="ChEBI" id="CHEBI:57783"/>
        <dbReference type="ChEBI" id="CHEBI:58349"/>
        <dbReference type="ChEBI" id="CHEBI:78481"/>
        <dbReference type="ChEBI" id="CHEBI:78483"/>
    </reaction>
    <physiologicalReaction direction="left-to-right" evidence="41">
        <dbReference type="Rhea" id="RHEA:41913"/>
    </physiologicalReaction>
</comment>
<dbReference type="PROSITE" id="PS52004">
    <property type="entry name" value="KS3_2"/>
    <property type="match status" value="1"/>
</dbReference>
<dbReference type="Gene3D" id="3.30.70.3290">
    <property type="match status" value="1"/>
</dbReference>
<keyword evidence="13" id="KW-0378">Hydrolase</keyword>
<dbReference type="InterPro" id="IPR009081">
    <property type="entry name" value="PP-bd_ACP"/>
</dbReference>
<comment type="pathway">
    <text evidence="1">Lipid metabolism.</text>
</comment>
<evidence type="ECO:0000256" key="43">
    <source>
        <dbReference type="ARBA" id="ARBA00047953"/>
    </source>
</evidence>
<evidence type="ECO:0000256" key="44">
    <source>
        <dbReference type="ARBA" id="ARBA00047961"/>
    </source>
</evidence>
<evidence type="ECO:0000256" key="23">
    <source>
        <dbReference type="ARBA" id="ARBA00023332"/>
    </source>
</evidence>
<evidence type="ECO:0000256" key="21">
    <source>
        <dbReference type="ARBA" id="ARBA00023160"/>
    </source>
</evidence>
<comment type="catalytic activity">
    <reaction evidence="63">
        <text>octanoyl-[ACP] + malonyl-[ACP] + H(+) = 3-oxodecanoyl-[ACP] + holo-[ACP] + CO2</text>
        <dbReference type="Rhea" id="RHEA:41852"/>
        <dbReference type="Rhea" id="RHEA-COMP:9623"/>
        <dbReference type="Rhea" id="RHEA-COMP:9636"/>
        <dbReference type="Rhea" id="RHEA-COMP:9637"/>
        <dbReference type="Rhea" id="RHEA-COMP:9685"/>
        <dbReference type="ChEBI" id="CHEBI:15378"/>
        <dbReference type="ChEBI" id="CHEBI:16526"/>
        <dbReference type="ChEBI" id="CHEBI:64479"/>
        <dbReference type="ChEBI" id="CHEBI:78449"/>
        <dbReference type="ChEBI" id="CHEBI:78463"/>
        <dbReference type="ChEBI" id="CHEBI:78464"/>
    </reaction>
    <physiologicalReaction direction="left-to-right" evidence="63">
        <dbReference type="Rhea" id="RHEA:41853"/>
    </physiologicalReaction>
</comment>
<dbReference type="GO" id="GO:0141148">
    <property type="term" value="F:enoyl-[acyl-carrier-protein] reductase (NADPH) activity"/>
    <property type="evidence" value="ECO:0007669"/>
    <property type="project" value="UniProtKB-EC"/>
</dbReference>
<dbReference type="InterPro" id="IPR020807">
    <property type="entry name" value="PKS_DH"/>
</dbReference>
<comment type="catalytic activity">
    <reaction evidence="48">
        <text>(2E)-octenoyl-[ACP] + NADPH + H(+) = octanoyl-[ACP] + NADP(+)</text>
        <dbReference type="Rhea" id="RHEA:41848"/>
        <dbReference type="Rhea" id="RHEA-COMP:9635"/>
        <dbReference type="Rhea" id="RHEA-COMP:9636"/>
        <dbReference type="ChEBI" id="CHEBI:15378"/>
        <dbReference type="ChEBI" id="CHEBI:57783"/>
        <dbReference type="ChEBI" id="CHEBI:58349"/>
        <dbReference type="ChEBI" id="CHEBI:78462"/>
        <dbReference type="ChEBI" id="CHEBI:78463"/>
    </reaction>
    <physiologicalReaction direction="left-to-right" evidence="48">
        <dbReference type="Rhea" id="RHEA:41849"/>
    </physiologicalReaction>
</comment>
<keyword evidence="17" id="KW-0007">Acetylation</keyword>
<dbReference type="InterPro" id="IPR032821">
    <property type="entry name" value="PKS_assoc"/>
</dbReference>
<comment type="catalytic activity">
    <reaction evidence="37">
        <text>3-oxodecanoyl-[ACP] + NADPH + H(+) = (3R)-hydroxydecanoyl-[ACP] + NADP(+)</text>
        <dbReference type="Rhea" id="RHEA:41856"/>
        <dbReference type="Rhea" id="RHEA-COMP:9637"/>
        <dbReference type="Rhea" id="RHEA-COMP:9638"/>
        <dbReference type="ChEBI" id="CHEBI:15378"/>
        <dbReference type="ChEBI" id="CHEBI:57783"/>
        <dbReference type="ChEBI" id="CHEBI:58349"/>
        <dbReference type="ChEBI" id="CHEBI:78464"/>
        <dbReference type="ChEBI" id="CHEBI:78466"/>
    </reaction>
    <physiologicalReaction direction="left-to-right" evidence="37">
        <dbReference type="Rhea" id="RHEA:41857"/>
    </physiologicalReaction>
</comment>
<evidence type="ECO:0000256" key="34">
    <source>
        <dbReference type="ARBA" id="ARBA00047300"/>
    </source>
</evidence>
<evidence type="ECO:0000256" key="6">
    <source>
        <dbReference type="ARBA" id="ARBA00013191"/>
    </source>
</evidence>
<dbReference type="InterPro" id="IPR020843">
    <property type="entry name" value="ER"/>
</dbReference>
<dbReference type="InterPro" id="IPR014030">
    <property type="entry name" value="Ketoacyl_synth_N"/>
</dbReference>
<evidence type="ECO:0000259" key="67">
    <source>
        <dbReference type="PROSITE" id="PS52019"/>
    </source>
</evidence>
<dbReference type="FunFam" id="3.90.180.10:FF:000015">
    <property type="entry name" value="Fatty acid synthase"/>
    <property type="match status" value="1"/>
</dbReference>
<dbReference type="Pfam" id="PF13602">
    <property type="entry name" value="ADH_zinc_N_2"/>
    <property type="match status" value="1"/>
</dbReference>
<evidence type="ECO:0000256" key="2">
    <source>
        <dbReference type="ARBA" id="ARBA00012004"/>
    </source>
</evidence>
<keyword evidence="8" id="KW-0596">Phosphopantetheine</keyword>
<evidence type="ECO:0000256" key="58">
    <source>
        <dbReference type="ARBA" id="ARBA00049263"/>
    </source>
</evidence>
<evidence type="ECO:0000256" key="9">
    <source>
        <dbReference type="ARBA" id="ARBA00022516"/>
    </source>
</evidence>
<evidence type="ECO:0000256" key="35">
    <source>
        <dbReference type="ARBA" id="ARBA00047394"/>
    </source>
</evidence>
<comment type="catalytic activity">
    <reaction evidence="51">
        <text>a 2,3-saturated acyl-[ACP] + NADP(+) = a (2E)-enoyl-[ACP] + NADPH + H(+)</text>
        <dbReference type="Rhea" id="RHEA:22564"/>
        <dbReference type="Rhea" id="RHEA-COMP:9925"/>
        <dbReference type="Rhea" id="RHEA-COMP:9926"/>
        <dbReference type="ChEBI" id="CHEBI:15378"/>
        <dbReference type="ChEBI" id="CHEBI:57783"/>
        <dbReference type="ChEBI" id="CHEBI:58349"/>
        <dbReference type="ChEBI" id="CHEBI:78784"/>
        <dbReference type="ChEBI" id="CHEBI:78785"/>
        <dbReference type="EC" id="1.3.1.39"/>
    </reaction>
    <physiologicalReaction direction="right-to-left" evidence="51">
        <dbReference type="Rhea" id="RHEA:22566"/>
    </physiologicalReaction>
</comment>
<dbReference type="FunFam" id="3.40.50.720:FF:000209">
    <property type="entry name" value="Polyketide synthase Pks12"/>
    <property type="match status" value="1"/>
</dbReference>
<comment type="catalytic activity">
    <reaction evidence="40">
        <text>dodecanoyl-[ACP] + malonyl-[ACP] + H(+) = 3-oxotetradecanoyl-[ACP] + holo-[ACP] + CO2</text>
        <dbReference type="Rhea" id="RHEA:41884"/>
        <dbReference type="Rhea" id="RHEA-COMP:9623"/>
        <dbReference type="Rhea" id="RHEA-COMP:9644"/>
        <dbReference type="Rhea" id="RHEA-COMP:9645"/>
        <dbReference type="Rhea" id="RHEA-COMP:9685"/>
        <dbReference type="ChEBI" id="CHEBI:15378"/>
        <dbReference type="ChEBI" id="CHEBI:16526"/>
        <dbReference type="ChEBI" id="CHEBI:64479"/>
        <dbReference type="ChEBI" id="CHEBI:65264"/>
        <dbReference type="ChEBI" id="CHEBI:78449"/>
        <dbReference type="ChEBI" id="CHEBI:78473"/>
    </reaction>
    <physiologicalReaction direction="left-to-right" evidence="40">
        <dbReference type="Rhea" id="RHEA:41885"/>
    </physiologicalReaction>
</comment>
<evidence type="ECO:0000256" key="52">
    <source>
        <dbReference type="ARBA" id="ARBA00048691"/>
    </source>
</evidence>
<dbReference type="SUPFAM" id="SSF55048">
    <property type="entry name" value="Probable ACP-binding domain of malonyl-CoA ACP transacylase"/>
    <property type="match status" value="1"/>
</dbReference>
<dbReference type="GO" id="GO:0004313">
    <property type="term" value="F:[acyl-carrier-protein] S-acetyltransferase activity"/>
    <property type="evidence" value="ECO:0007669"/>
    <property type="project" value="UniProtKB-EC"/>
</dbReference>
<dbReference type="InterPro" id="IPR020841">
    <property type="entry name" value="PKS_Beta-ketoAc_synthase_dom"/>
</dbReference>
<dbReference type="EC" id="2.3.1.85" evidence="4"/>
<evidence type="ECO:0000256" key="48">
    <source>
        <dbReference type="ARBA" id="ARBA00048420"/>
    </source>
</evidence>
<dbReference type="InterPro" id="IPR016035">
    <property type="entry name" value="Acyl_Trfase/lysoPLipase"/>
</dbReference>
<comment type="catalytic activity">
    <reaction evidence="46">
        <text>(2E)-dodecenoyl-[ACP] + NADPH + H(+) = dodecanoyl-[ACP] + NADP(+)</text>
        <dbReference type="Rhea" id="RHEA:41880"/>
        <dbReference type="Rhea" id="RHEA-COMP:9643"/>
        <dbReference type="Rhea" id="RHEA-COMP:9644"/>
        <dbReference type="ChEBI" id="CHEBI:15378"/>
        <dbReference type="ChEBI" id="CHEBI:57783"/>
        <dbReference type="ChEBI" id="CHEBI:58349"/>
        <dbReference type="ChEBI" id="CHEBI:65264"/>
        <dbReference type="ChEBI" id="CHEBI:78472"/>
    </reaction>
    <physiologicalReaction direction="left-to-right" evidence="46">
        <dbReference type="Rhea" id="RHEA:41881"/>
    </physiologicalReaction>
</comment>
<evidence type="ECO:0000256" key="19">
    <source>
        <dbReference type="ARBA" id="ARBA00023027"/>
    </source>
</evidence>
<keyword evidence="9" id="KW-0444">Lipid biosynthesis</keyword>
<comment type="catalytic activity">
    <reaction evidence="62">
        <text>(2E)-decenoyl-[ACP] + NADPH + H(+) = decanoyl-[ACP] + NADP(+)</text>
        <dbReference type="Rhea" id="RHEA:41864"/>
        <dbReference type="Rhea" id="RHEA-COMP:9639"/>
        <dbReference type="Rhea" id="RHEA-COMP:9640"/>
        <dbReference type="ChEBI" id="CHEBI:15378"/>
        <dbReference type="ChEBI" id="CHEBI:57783"/>
        <dbReference type="ChEBI" id="CHEBI:58349"/>
        <dbReference type="ChEBI" id="CHEBI:78467"/>
        <dbReference type="ChEBI" id="CHEBI:78468"/>
    </reaction>
    <physiologicalReaction direction="left-to-right" evidence="62">
        <dbReference type="Rhea" id="RHEA:41865"/>
    </physiologicalReaction>
</comment>
<dbReference type="Gene3D" id="3.40.366.10">
    <property type="entry name" value="Malonyl-Coenzyme A Acyl Carrier Protein, domain 2"/>
    <property type="match status" value="1"/>
</dbReference>
<dbReference type="GO" id="GO:0004315">
    <property type="term" value="F:3-oxoacyl-[acyl-carrier-protein] synthase activity"/>
    <property type="evidence" value="ECO:0007669"/>
    <property type="project" value="UniProtKB-EC"/>
</dbReference>
<comment type="catalytic activity">
    <reaction evidence="26">
        <text>(3R)-hydroxydecanoyl-[ACP] = (2E)-decenoyl-[ACP] + H2O</text>
        <dbReference type="Rhea" id="RHEA:41860"/>
        <dbReference type="Rhea" id="RHEA-COMP:9638"/>
        <dbReference type="Rhea" id="RHEA-COMP:9639"/>
        <dbReference type="ChEBI" id="CHEBI:15377"/>
        <dbReference type="ChEBI" id="CHEBI:78466"/>
        <dbReference type="ChEBI" id="CHEBI:78467"/>
    </reaction>
    <physiologicalReaction direction="left-to-right" evidence="26">
        <dbReference type="Rhea" id="RHEA:41861"/>
    </physiologicalReaction>
</comment>
<comment type="caution">
    <text evidence="64">Lacks conserved residue(s) required for the propagation of feature annotation.</text>
</comment>
<evidence type="ECO:0000256" key="8">
    <source>
        <dbReference type="ARBA" id="ARBA00022450"/>
    </source>
</evidence>
<dbReference type="GO" id="GO:0031177">
    <property type="term" value="F:phosphopantetheine binding"/>
    <property type="evidence" value="ECO:0007669"/>
    <property type="project" value="InterPro"/>
</dbReference>
<evidence type="ECO:0000256" key="7">
    <source>
        <dbReference type="ARBA" id="ARBA00018769"/>
    </source>
</evidence>
<evidence type="ECO:0000256" key="36">
    <source>
        <dbReference type="ARBA" id="ARBA00047400"/>
    </source>
</evidence>
<comment type="catalytic activity">
    <reaction evidence="45">
        <text>hexadecanoyl-[ACP] + malonyl-[ACP] + H(+) = 3-oxooctadecanoyl-[ACP] + holo-[ACP] + CO2</text>
        <dbReference type="Rhea" id="RHEA:41916"/>
        <dbReference type="Rhea" id="RHEA-COMP:9623"/>
        <dbReference type="Rhea" id="RHEA-COMP:9652"/>
        <dbReference type="Rhea" id="RHEA-COMP:9653"/>
        <dbReference type="Rhea" id="RHEA-COMP:9685"/>
        <dbReference type="ChEBI" id="CHEBI:15378"/>
        <dbReference type="ChEBI" id="CHEBI:16526"/>
        <dbReference type="ChEBI" id="CHEBI:64479"/>
        <dbReference type="ChEBI" id="CHEBI:78449"/>
        <dbReference type="ChEBI" id="CHEBI:78483"/>
        <dbReference type="ChEBI" id="CHEBI:78487"/>
    </reaction>
    <physiologicalReaction direction="left-to-right" evidence="45">
        <dbReference type="Rhea" id="RHEA:41917"/>
    </physiologicalReaction>
</comment>
<evidence type="ECO:0000259" key="66">
    <source>
        <dbReference type="PROSITE" id="PS52004"/>
    </source>
</evidence>
<evidence type="ECO:0000256" key="47">
    <source>
        <dbReference type="ARBA" id="ARBA00048289"/>
    </source>
</evidence>
<evidence type="ECO:0000256" key="20">
    <source>
        <dbReference type="ARBA" id="ARBA00023098"/>
    </source>
</evidence>
<evidence type="ECO:0000256" key="16">
    <source>
        <dbReference type="ARBA" id="ARBA00022898"/>
    </source>
</evidence>
<comment type="catalytic activity">
    <reaction evidence="58">
        <text>3-oxododecanoyl-[ACP] + NADPH + H(+) = (3R)-hydroxydodecanoyl-[ACP] + NADP(+)</text>
        <dbReference type="Rhea" id="RHEA:41872"/>
        <dbReference type="Rhea" id="RHEA-COMP:9641"/>
        <dbReference type="Rhea" id="RHEA-COMP:9642"/>
        <dbReference type="ChEBI" id="CHEBI:15378"/>
        <dbReference type="ChEBI" id="CHEBI:57783"/>
        <dbReference type="ChEBI" id="CHEBI:58349"/>
        <dbReference type="ChEBI" id="CHEBI:78469"/>
        <dbReference type="ChEBI" id="CHEBI:78470"/>
    </reaction>
    <physiologicalReaction direction="left-to-right" evidence="58">
        <dbReference type="Rhea" id="RHEA:41873"/>
    </physiologicalReaction>
</comment>
<comment type="catalytic activity">
    <reaction evidence="36">
        <text>a (3R)-hydroxyacyl-[ACP] + NADP(+) = a 3-oxoacyl-[ACP] + NADPH + H(+)</text>
        <dbReference type="Rhea" id="RHEA:17397"/>
        <dbReference type="Rhea" id="RHEA-COMP:9916"/>
        <dbReference type="Rhea" id="RHEA-COMP:9945"/>
        <dbReference type="ChEBI" id="CHEBI:15378"/>
        <dbReference type="ChEBI" id="CHEBI:57783"/>
        <dbReference type="ChEBI" id="CHEBI:58349"/>
        <dbReference type="ChEBI" id="CHEBI:78776"/>
        <dbReference type="ChEBI" id="CHEBI:78827"/>
        <dbReference type="EC" id="1.1.1.100"/>
    </reaction>
    <physiologicalReaction direction="right-to-left" evidence="36">
        <dbReference type="Rhea" id="RHEA:17399"/>
    </physiologicalReaction>
</comment>
<comment type="catalytic activity">
    <reaction evidence="56">
        <text>decanoyl-[ACP] + malonyl-[ACP] + H(+) = 3-oxododecanoyl-[ACP] + holo-[ACP] + CO2</text>
        <dbReference type="Rhea" id="RHEA:41868"/>
        <dbReference type="Rhea" id="RHEA-COMP:9623"/>
        <dbReference type="Rhea" id="RHEA-COMP:9640"/>
        <dbReference type="Rhea" id="RHEA-COMP:9641"/>
        <dbReference type="Rhea" id="RHEA-COMP:9685"/>
        <dbReference type="ChEBI" id="CHEBI:15378"/>
        <dbReference type="ChEBI" id="CHEBI:16526"/>
        <dbReference type="ChEBI" id="CHEBI:64479"/>
        <dbReference type="ChEBI" id="CHEBI:78449"/>
        <dbReference type="ChEBI" id="CHEBI:78468"/>
        <dbReference type="ChEBI" id="CHEBI:78469"/>
    </reaction>
    <physiologicalReaction direction="left-to-right" evidence="56">
        <dbReference type="Rhea" id="RHEA:41869"/>
    </physiologicalReaction>
</comment>
<comment type="catalytic activity">
    <reaction evidence="47">
        <text>tetradecanoyl-[ACP] + H2O = tetradecanoate + holo-[ACP] + H(+)</text>
        <dbReference type="Rhea" id="RHEA:30123"/>
        <dbReference type="Rhea" id="RHEA-COMP:9648"/>
        <dbReference type="Rhea" id="RHEA-COMP:9685"/>
        <dbReference type="ChEBI" id="CHEBI:15377"/>
        <dbReference type="ChEBI" id="CHEBI:15378"/>
        <dbReference type="ChEBI" id="CHEBI:30807"/>
        <dbReference type="ChEBI" id="CHEBI:64479"/>
        <dbReference type="ChEBI" id="CHEBI:78477"/>
        <dbReference type="EC" id="3.1.2.14"/>
    </reaction>
    <physiologicalReaction direction="left-to-right" evidence="47">
        <dbReference type="Rhea" id="RHEA:30124"/>
    </physiologicalReaction>
</comment>